<protein>
    <recommendedName>
        <fullName evidence="6">TFIIB-type domain-containing protein</fullName>
    </recommendedName>
</protein>
<name>A0A7S4AG33_9STRA</name>
<dbReference type="GO" id="GO:0005634">
    <property type="term" value="C:nucleus"/>
    <property type="evidence" value="ECO:0007669"/>
    <property type="project" value="TreeGrafter"/>
</dbReference>
<dbReference type="Gene3D" id="1.10.472.170">
    <property type="match status" value="1"/>
</dbReference>
<evidence type="ECO:0000256" key="2">
    <source>
        <dbReference type="ARBA" id="ARBA00023163"/>
    </source>
</evidence>
<feature type="compositionally biased region" description="Gly residues" evidence="4">
    <location>
        <begin position="720"/>
        <end position="729"/>
    </location>
</feature>
<feature type="coiled-coil region" evidence="3">
    <location>
        <begin position="774"/>
        <end position="801"/>
    </location>
</feature>
<organism evidence="5">
    <name type="scientific">Pseudo-nitzschia australis</name>
    <dbReference type="NCBI Taxonomy" id="44445"/>
    <lineage>
        <taxon>Eukaryota</taxon>
        <taxon>Sar</taxon>
        <taxon>Stramenopiles</taxon>
        <taxon>Ochrophyta</taxon>
        <taxon>Bacillariophyta</taxon>
        <taxon>Bacillariophyceae</taxon>
        <taxon>Bacillariophycidae</taxon>
        <taxon>Bacillariales</taxon>
        <taxon>Bacillariaceae</taxon>
        <taxon>Pseudo-nitzschia</taxon>
    </lineage>
</organism>
<accession>A0A7S4AG33</accession>
<dbReference type="PANTHER" id="PTHR11618:SF13">
    <property type="entry name" value="TRANSCRIPTION INITIATION FACTOR IIB"/>
    <property type="match status" value="1"/>
</dbReference>
<dbReference type="InterPro" id="IPR000812">
    <property type="entry name" value="TFIIB"/>
</dbReference>
<evidence type="ECO:0008006" key="6">
    <source>
        <dbReference type="Google" id="ProtNLM"/>
    </source>
</evidence>
<dbReference type="GO" id="GO:0070897">
    <property type="term" value="P:transcription preinitiation complex assembly"/>
    <property type="evidence" value="ECO:0007669"/>
    <property type="project" value="InterPro"/>
</dbReference>
<evidence type="ECO:0000256" key="4">
    <source>
        <dbReference type="SAM" id="MobiDB-lite"/>
    </source>
</evidence>
<feature type="region of interest" description="Disordered" evidence="4">
    <location>
        <begin position="712"/>
        <end position="742"/>
    </location>
</feature>
<proteinExistence type="predicted"/>
<feature type="compositionally biased region" description="Low complexity" evidence="4">
    <location>
        <begin position="20"/>
        <end position="48"/>
    </location>
</feature>
<dbReference type="GO" id="GO:0097550">
    <property type="term" value="C:transcription preinitiation complex"/>
    <property type="evidence" value="ECO:0007669"/>
    <property type="project" value="TreeGrafter"/>
</dbReference>
<evidence type="ECO:0000256" key="1">
    <source>
        <dbReference type="ARBA" id="ARBA00023015"/>
    </source>
</evidence>
<reference evidence="5" key="1">
    <citation type="submission" date="2021-01" db="EMBL/GenBank/DDBJ databases">
        <authorList>
            <person name="Corre E."/>
            <person name="Pelletier E."/>
            <person name="Niang G."/>
            <person name="Scheremetjew M."/>
            <person name="Finn R."/>
            <person name="Kale V."/>
            <person name="Holt S."/>
            <person name="Cochrane G."/>
            <person name="Meng A."/>
            <person name="Brown T."/>
            <person name="Cohen L."/>
        </authorList>
    </citation>
    <scope>NUCLEOTIDE SEQUENCE</scope>
    <source>
        <strain evidence="5">10249 10 AB</strain>
    </source>
</reference>
<feature type="compositionally biased region" description="Polar residues" evidence="4">
    <location>
        <begin position="730"/>
        <end position="741"/>
    </location>
</feature>
<gene>
    <name evidence="5" type="ORF">PAUS00366_LOCUS7351</name>
</gene>
<dbReference type="PANTHER" id="PTHR11618">
    <property type="entry name" value="TRANSCRIPTION INITIATION FACTOR IIB-RELATED"/>
    <property type="match status" value="1"/>
</dbReference>
<dbReference type="GO" id="GO:0017025">
    <property type="term" value="F:TBP-class protein binding"/>
    <property type="evidence" value="ECO:0007669"/>
    <property type="project" value="TreeGrafter"/>
</dbReference>
<evidence type="ECO:0000313" key="5">
    <source>
        <dbReference type="EMBL" id="CAE0714599.1"/>
    </source>
</evidence>
<dbReference type="AlphaFoldDB" id="A0A7S4AG33"/>
<dbReference type="EMBL" id="HBIX01009692">
    <property type="protein sequence ID" value="CAE0714599.1"/>
    <property type="molecule type" value="Transcribed_RNA"/>
</dbReference>
<evidence type="ECO:0000256" key="3">
    <source>
        <dbReference type="SAM" id="Coils"/>
    </source>
</evidence>
<feature type="region of interest" description="Disordered" evidence="4">
    <location>
        <begin position="151"/>
        <end position="185"/>
    </location>
</feature>
<dbReference type="SUPFAM" id="SSF57783">
    <property type="entry name" value="Zinc beta-ribbon"/>
    <property type="match status" value="1"/>
</dbReference>
<keyword evidence="1" id="KW-0805">Transcription regulation</keyword>
<keyword evidence="3" id="KW-0175">Coiled coil</keyword>
<sequence length="811" mass="87349">MASVAPTHVPPSSPMATTVASSADGTASSPTATSTGSSTAPGGSVAAGPSASVFQKIKHISFWDEDGPGVDAWIGTIPGPFQNIGAGTPAANANANGGTIDSATIKTEQVASNASSKKNAVSPEITKQAWSNLRRAVEQLGINLRKIVEDIDGASSEEPPPTKKQKRGADDAATSKADAKSKKKPKEFYSVVDPYNLYHHTIRVVGDGEENEDDEDLIELEDDAARDLKTTIGGKFTQLSISGIINGLAGQPGGIVNKKEKGLPNVDAKILDAIPSTCGASLATLRQLAHSLSQSIQTQIEADVLITTPLRIKDMLAKDFTAAEFKNIQKRVYDTVVLGKGLSQPEELDIPTAAANSQGVHVLEKFKKCASCGNTDQSLFVLDRKNGDIICSACGTVNSESLMHEGSQFRKFEGEVDRNHHGDTQNPLYSNSHNMSTTLGGVQVNTGAGVGGFGSQRGRGLETILRNAHAYTELNISQFGKEDRRTRQGYKDKKKKDAFVQMANVGDALNLHEAVIQRAKELYACFREDRELLQQEKGIIAACLCISFDQLSKDGQHILKQKQLAIVETSFTNARASRRNQLHHTKLAGKGGLLLDMDSLSKEDGKDGNESSLAKKTISTWSLEDCRSWLMEASRSIAQEWVDERKKGAKNIPLGTLEELEGKMVEHSIALCDTLEAELNRTNNGTATNRGGRGRVVTPRATDMKKLGIKWQHSHERGSGGKGGVGGSGTNKPKGTNSGRTAGQVLILKPAKKLGQIVNDKIAGVAIHKELRSLVNKQQALKRQELRNEATRQRLVQMKRKPWLLARAQID</sequence>
<feature type="region of interest" description="Disordered" evidence="4">
    <location>
        <begin position="1"/>
        <end position="48"/>
    </location>
</feature>
<keyword evidence="2" id="KW-0804">Transcription</keyword>
<dbReference type="CDD" id="cd00043">
    <property type="entry name" value="CYCLIN_SF"/>
    <property type="match status" value="1"/>
</dbReference>